<protein>
    <submittedName>
        <fullName evidence="3">TPR repeat-containing protein</fullName>
    </submittedName>
</protein>
<dbReference type="InterPro" id="IPR019734">
    <property type="entry name" value="TPR_rpt"/>
</dbReference>
<keyword evidence="2" id="KW-0812">Transmembrane</keyword>
<evidence type="ECO:0000256" key="2">
    <source>
        <dbReference type="SAM" id="Phobius"/>
    </source>
</evidence>
<name>A0A1Z4GJX3_9CYAN</name>
<dbReference type="Pfam" id="PF13424">
    <property type="entry name" value="TPR_12"/>
    <property type="match status" value="1"/>
</dbReference>
<keyword evidence="4" id="KW-1185">Reference proteome</keyword>
<dbReference type="Pfam" id="PF13176">
    <property type="entry name" value="TPR_7"/>
    <property type="match status" value="1"/>
</dbReference>
<organism evidence="3 4">
    <name type="scientific">Anabaenopsis circularis NIES-21</name>
    <dbReference type="NCBI Taxonomy" id="1085406"/>
    <lineage>
        <taxon>Bacteria</taxon>
        <taxon>Bacillati</taxon>
        <taxon>Cyanobacteriota</taxon>
        <taxon>Cyanophyceae</taxon>
        <taxon>Nostocales</taxon>
        <taxon>Nodulariaceae</taxon>
        <taxon>Anabaenopsis</taxon>
    </lineage>
</organism>
<evidence type="ECO:0000313" key="3">
    <source>
        <dbReference type="EMBL" id="BAY17785.1"/>
    </source>
</evidence>
<dbReference type="InterPro" id="IPR011990">
    <property type="entry name" value="TPR-like_helical_dom_sf"/>
</dbReference>
<dbReference type="SUPFAM" id="SSF48452">
    <property type="entry name" value="TPR-like"/>
    <property type="match status" value="1"/>
</dbReference>
<keyword evidence="2" id="KW-1133">Transmembrane helix</keyword>
<dbReference type="PANTHER" id="PTHR10098">
    <property type="entry name" value="RAPSYN-RELATED"/>
    <property type="match status" value="1"/>
</dbReference>
<keyword evidence="1" id="KW-0802">TPR repeat</keyword>
<feature type="transmembrane region" description="Helical" evidence="2">
    <location>
        <begin position="43"/>
        <end position="60"/>
    </location>
</feature>
<dbReference type="SMART" id="SM00028">
    <property type="entry name" value="TPR"/>
    <property type="match status" value="6"/>
</dbReference>
<keyword evidence="2" id="KW-0472">Membrane</keyword>
<feature type="repeat" description="TPR" evidence="1">
    <location>
        <begin position="205"/>
        <end position="238"/>
    </location>
</feature>
<evidence type="ECO:0000256" key="1">
    <source>
        <dbReference type="PROSITE-ProRule" id="PRU00339"/>
    </source>
</evidence>
<gene>
    <name evidence="3" type="ORF">NIES21_36270</name>
</gene>
<dbReference type="Gene3D" id="1.25.40.10">
    <property type="entry name" value="Tetratricopeptide repeat domain"/>
    <property type="match status" value="1"/>
</dbReference>
<dbReference type="Pfam" id="PF13181">
    <property type="entry name" value="TPR_8"/>
    <property type="match status" value="1"/>
</dbReference>
<evidence type="ECO:0000313" key="4">
    <source>
        <dbReference type="Proteomes" id="UP000218287"/>
    </source>
</evidence>
<proteinExistence type="predicted"/>
<dbReference type="AlphaFoldDB" id="A0A1Z4GJX3"/>
<dbReference type="PROSITE" id="PS50005">
    <property type="entry name" value="TPR"/>
    <property type="match status" value="1"/>
</dbReference>
<accession>A0A1Z4GJX3</accession>
<dbReference type="EMBL" id="AP018174">
    <property type="protein sequence ID" value="BAY17785.1"/>
    <property type="molecule type" value="Genomic_DNA"/>
</dbReference>
<reference evidence="3 4" key="1">
    <citation type="submission" date="2017-06" db="EMBL/GenBank/DDBJ databases">
        <title>Genome sequencing of cyanobaciteial culture collection at National Institute for Environmental Studies (NIES).</title>
        <authorList>
            <person name="Hirose Y."/>
            <person name="Shimura Y."/>
            <person name="Fujisawa T."/>
            <person name="Nakamura Y."/>
            <person name="Kawachi M."/>
        </authorList>
    </citation>
    <scope>NUCLEOTIDE SEQUENCE [LARGE SCALE GENOMIC DNA]</scope>
    <source>
        <strain evidence="3 4">NIES-21</strain>
    </source>
</reference>
<dbReference type="Proteomes" id="UP000218287">
    <property type="component" value="Chromosome"/>
</dbReference>
<sequence>MQQRRLFPKHTVLDSANDFNSRSYGFWLLKGITTGRRVDKSQFFTFYFLLFTFVLSPIAAKASDITQQLHRPLSSSNWQYSRDEADSLLRIGEQQYRSGNGAKTIDSCLQALDIYHSIGDVRSTGLTYELLAKAYIQQDRFKEGEDALRRRLAIARDTKDFQAQIFALNNIAAILLQEGETAAAGRTVQEALTIAQGVNNIEGQGLSLSNLGLVSARLGDYNQAIKLYETALTYRRQKNDPIGEANTLNNLGDAYLAAGNYPDTIGTYGLAMRLARINGDRTIQLRAIDGLVKAHTSVGRNERAFELLQERLVIAQELQNLPEQLKTFESYAEFYEQLGNYSTAKNFYERAIAIANTLQDNKRELVLKDRLTKLQKKRN</sequence>